<feature type="transmembrane region" description="Helical" evidence="1">
    <location>
        <begin position="73"/>
        <end position="98"/>
    </location>
</feature>
<sequence>MISRKVFFLILLLLLVLLTLKGISTLDPDFGWHLRIGQLILTLGIPQTDPFSYTMPSYHFVDHEWLTDIALAYLYPLIGYVGIAVIFASLTLFALYLVLGRPKDLFTLSIFTLAALVLIRFQGVRPQVISWFCLALLLRLLNSRKFRWFIPPLFLIWANLHGGFVFGLIILVIFTGVRFITERKINLSDVVSLAMSFGVTLFNPYGLGLWQVVWESAKDSSLHSRIGEWVPFVFSFHLPSILFLALSLSLFAKYRSKHLAWINLSCILFLIAGLITSRNFPLWVMIALPLLIQDLNLFRLEISKIKYSGARFRKISAGLVGVVSGLLLFESIWLGLKFAGINTSIDYPKNAVVYLRTHLPQGQIFADYDWGGYLIWQLPEKRVFIDGRMPSWRREIAPAGESIDAFAELLAIQEHPEKSQEILKKYDVSTILWPNPDYQPKDLFQLIKEQLFGSKAPPKDSFIESLQSSGWKKVYSDDVSTLLQVPVRD</sequence>
<feature type="transmembrane region" description="Helical" evidence="1">
    <location>
        <begin position="232"/>
        <end position="252"/>
    </location>
</feature>
<keyword evidence="1" id="KW-1133">Transmembrane helix</keyword>
<feature type="transmembrane region" description="Helical" evidence="1">
    <location>
        <begin position="105"/>
        <end position="122"/>
    </location>
</feature>
<accession>A0A1F5KH49</accession>
<dbReference type="Proteomes" id="UP000177328">
    <property type="component" value="Unassembled WGS sequence"/>
</dbReference>
<feature type="transmembrane region" description="Helical" evidence="1">
    <location>
        <begin position="259"/>
        <end position="276"/>
    </location>
</feature>
<keyword evidence="1" id="KW-0472">Membrane</keyword>
<protein>
    <recommendedName>
        <fullName evidence="4">Glycosyltransferase RgtA/B/C/D-like domain-containing protein</fullName>
    </recommendedName>
</protein>
<feature type="transmembrane region" description="Helical" evidence="1">
    <location>
        <begin position="282"/>
        <end position="302"/>
    </location>
</feature>
<name>A0A1F5KH49_9BACT</name>
<evidence type="ECO:0008006" key="4">
    <source>
        <dbReference type="Google" id="ProtNLM"/>
    </source>
</evidence>
<reference evidence="2 3" key="1">
    <citation type="journal article" date="2016" name="Nat. Commun.">
        <title>Thousands of microbial genomes shed light on interconnected biogeochemical processes in an aquifer system.</title>
        <authorList>
            <person name="Anantharaman K."/>
            <person name="Brown C.T."/>
            <person name="Hug L.A."/>
            <person name="Sharon I."/>
            <person name="Castelle C.J."/>
            <person name="Probst A.J."/>
            <person name="Thomas B.C."/>
            <person name="Singh A."/>
            <person name="Wilkins M.J."/>
            <person name="Karaoz U."/>
            <person name="Brodie E.L."/>
            <person name="Williams K.H."/>
            <person name="Hubbard S.S."/>
            <person name="Banfield J.F."/>
        </authorList>
    </citation>
    <scope>NUCLEOTIDE SEQUENCE [LARGE SCALE GENOMIC DNA]</scope>
</reference>
<evidence type="ECO:0000313" key="2">
    <source>
        <dbReference type="EMBL" id="OGE40140.1"/>
    </source>
</evidence>
<feature type="transmembrane region" description="Helical" evidence="1">
    <location>
        <begin position="154"/>
        <end position="179"/>
    </location>
</feature>
<comment type="caution">
    <text evidence="2">The sequence shown here is derived from an EMBL/GenBank/DDBJ whole genome shotgun (WGS) entry which is preliminary data.</text>
</comment>
<dbReference type="EMBL" id="MFDD01000014">
    <property type="protein sequence ID" value="OGE40140.1"/>
    <property type="molecule type" value="Genomic_DNA"/>
</dbReference>
<feature type="transmembrane region" description="Helical" evidence="1">
    <location>
        <begin position="314"/>
        <end position="336"/>
    </location>
</feature>
<evidence type="ECO:0000313" key="3">
    <source>
        <dbReference type="Proteomes" id="UP000177328"/>
    </source>
</evidence>
<gene>
    <name evidence="2" type="ORF">A3D25_05065</name>
</gene>
<organism evidence="2 3">
    <name type="scientific">Candidatus Daviesbacteria bacterium RIFCSPHIGHO2_02_FULL_43_12</name>
    <dbReference type="NCBI Taxonomy" id="1797776"/>
    <lineage>
        <taxon>Bacteria</taxon>
        <taxon>Candidatus Daviesiibacteriota</taxon>
    </lineage>
</organism>
<keyword evidence="1" id="KW-0812">Transmembrane</keyword>
<feature type="transmembrane region" description="Helical" evidence="1">
    <location>
        <begin position="191"/>
        <end position="212"/>
    </location>
</feature>
<dbReference type="AlphaFoldDB" id="A0A1F5KH49"/>
<proteinExistence type="predicted"/>
<evidence type="ECO:0000256" key="1">
    <source>
        <dbReference type="SAM" id="Phobius"/>
    </source>
</evidence>